<name>A0A3S3SI40_9HYPH</name>
<dbReference type="CDD" id="cd01945">
    <property type="entry name" value="ribokinase_group_B"/>
    <property type="match status" value="1"/>
</dbReference>
<dbReference type="GO" id="GO:0016301">
    <property type="term" value="F:kinase activity"/>
    <property type="evidence" value="ECO:0007669"/>
    <property type="project" value="UniProtKB-KW"/>
</dbReference>
<evidence type="ECO:0000256" key="1">
    <source>
        <dbReference type="ARBA" id="ARBA00022679"/>
    </source>
</evidence>
<keyword evidence="2 4" id="KW-0418">Kinase</keyword>
<dbReference type="InterPro" id="IPR011611">
    <property type="entry name" value="PfkB_dom"/>
</dbReference>
<dbReference type="InterPro" id="IPR029056">
    <property type="entry name" value="Ribokinase-like"/>
</dbReference>
<dbReference type="GO" id="GO:0005829">
    <property type="term" value="C:cytosol"/>
    <property type="evidence" value="ECO:0007669"/>
    <property type="project" value="TreeGrafter"/>
</dbReference>
<dbReference type="SUPFAM" id="SSF53613">
    <property type="entry name" value="Ribokinase-like"/>
    <property type="match status" value="1"/>
</dbReference>
<dbReference type="Pfam" id="PF00294">
    <property type="entry name" value="PfkB"/>
    <property type="match status" value="1"/>
</dbReference>
<evidence type="ECO:0000313" key="4">
    <source>
        <dbReference type="EMBL" id="RWX81013.1"/>
    </source>
</evidence>
<dbReference type="PANTHER" id="PTHR10584:SF157">
    <property type="entry name" value="SULFOFRUCTOSE KINASE"/>
    <property type="match status" value="1"/>
</dbReference>
<evidence type="ECO:0000313" key="5">
    <source>
        <dbReference type="Proteomes" id="UP000287687"/>
    </source>
</evidence>
<dbReference type="Proteomes" id="UP000287687">
    <property type="component" value="Unassembled WGS sequence"/>
</dbReference>
<keyword evidence="5" id="KW-1185">Reference proteome</keyword>
<dbReference type="EMBL" id="SBIP01000001">
    <property type="protein sequence ID" value="RWX81013.1"/>
    <property type="molecule type" value="Genomic_DNA"/>
</dbReference>
<reference evidence="4 5" key="1">
    <citation type="submission" date="2019-01" db="EMBL/GenBank/DDBJ databases">
        <title>The draft genome of Rhizobium sp. 24NR.</title>
        <authorList>
            <person name="Liu L."/>
            <person name="Liang L."/>
            <person name="Shi S."/>
            <person name="Xu L."/>
            <person name="Wang X."/>
            <person name="Li L."/>
            <person name="Zhang X."/>
        </authorList>
    </citation>
    <scope>NUCLEOTIDE SEQUENCE [LARGE SCALE GENOMIC DNA]</scope>
    <source>
        <strain evidence="4 5">24NR</strain>
    </source>
</reference>
<dbReference type="InterPro" id="IPR002173">
    <property type="entry name" value="Carboh/pur_kinase_PfkB_CS"/>
</dbReference>
<evidence type="ECO:0000256" key="2">
    <source>
        <dbReference type="ARBA" id="ARBA00022777"/>
    </source>
</evidence>
<dbReference type="OrthoDB" id="9795789at2"/>
<keyword evidence="1" id="KW-0808">Transferase</keyword>
<comment type="caution">
    <text evidence="4">The sequence shown here is derived from an EMBL/GenBank/DDBJ whole genome shotgun (WGS) entry which is preliminary data.</text>
</comment>
<dbReference type="RefSeq" id="WP_128440840.1">
    <property type="nucleotide sequence ID" value="NZ_SBIP01000001.1"/>
</dbReference>
<accession>A0A3S3SI40</accession>
<feature type="domain" description="Carbohydrate kinase PfkB" evidence="3">
    <location>
        <begin position="3"/>
        <end position="291"/>
    </location>
</feature>
<protein>
    <submittedName>
        <fullName evidence="4">Sugar kinase</fullName>
    </submittedName>
</protein>
<evidence type="ECO:0000259" key="3">
    <source>
        <dbReference type="Pfam" id="PF00294"/>
    </source>
</evidence>
<proteinExistence type="predicted"/>
<dbReference type="Gene3D" id="3.40.1190.20">
    <property type="match status" value="1"/>
</dbReference>
<organism evidence="4 5">
    <name type="scientific">Neorhizobium lilium</name>
    <dbReference type="NCBI Taxonomy" id="2503024"/>
    <lineage>
        <taxon>Bacteria</taxon>
        <taxon>Pseudomonadati</taxon>
        <taxon>Pseudomonadota</taxon>
        <taxon>Alphaproteobacteria</taxon>
        <taxon>Hyphomicrobiales</taxon>
        <taxon>Rhizobiaceae</taxon>
        <taxon>Rhizobium/Agrobacterium group</taxon>
        <taxon>Neorhizobium</taxon>
    </lineage>
</organism>
<dbReference type="PROSITE" id="PS00584">
    <property type="entry name" value="PFKB_KINASES_2"/>
    <property type="match status" value="1"/>
</dbReference>
<gene>
    <name evidence="4" type="ORF">EPK99_01385</name>
</gene>
<dbReference type="AlphaFoldDB" id="A0A3S3SI40"/>
<sequence length="310" mass="32852">MKKRVLCVGAAVLDTIFRVRELPKGEGKILPYEMVQIAEGMASSAAYAVVRLGGDATLWGAVGADETGERICRELGGDGIDISEMTRVVGAPSALSTILVDDRGDRLIVPFYDARLHADPPAFTAEQIGGFHAVLVDVRWPTLAGRVLAEARRVGVPAILDGDVAPPEILETLARMADHIIFSEPAARLLSTAEQEDELVLELSGRFPEAMVCVTFGAGGAYWAPQGSTTVFHQPALAITPVDTLAAGDAFHGAFALAVAEELGIDQAIRLGSVTAALKCEVFGGRRGMPSRATAENTLKRLPELVLINQ</sequence>
<dbReference type="PANTHER" id="PTHR10584">
    <property type="entry name" value="SUGAR KINASE"/>
    <property type="match status" value="1"/>
</dbReference>